<reference evidence="2" key="1">
    <citation type="journal article" date="2015" name="Nature">
        <title>Complex archaea that bridge the gap between prokaryotes and eukaryotes.</title>
        <authorList>
            <person name="Spang A."/>
            <person name="Saw J.H."/>
            <person name="Jorgensen S.L."/>
            <person name="Zaremba-Niedzwiedzka K."/>
            <person name="Martijn J."/>
            <person name="Lind A.E."/>
            <person name="van Eijk R."/>
            <person name="Schleper C."/>
            <person name="Guy L."/>
            <person name="Ettema T.J."/>
        </authorList>
    </citation>
    <scope>NUCLEOTIDE SEQUENCE</scope>
</reference>
<proteinExistence type="predicted"/>
<evidence type="ECO:0000259" key="1">
    <source>
        <dbReference type="Pfam" id="PF22237"/>
    </source>
</evidence>
<dbReference type="Pfam" id="PF22237">
    <property type="entry name" value="SO2946-like_C"/>
    <property type="match status" value="1"/>
</dbReference>
<gene>
    <name evidence="2" type="ORF">LCGC14_2940840</name>
</gene>
<organism evidence="2">
    <name type="scientific">marine sediment metagenome</name>
    <dbReference type="NCBI Taxonomy" id="412755"/>
    <lineage>
        <taxon>unclassified sequences</taxon>
        <taxon>metagenomes</taxon>
        <taxon>ecological metagenomes</taxon>
    </lineage>
</organism>
<evidence type="ECO:0000313" key="2">
    <source>
        <dbReference type="EMBL" id="KKK68757.1"/>
    </source>
</evidence>
<feature type="domain" description="SO2946-like C-terminal" evidence="1">
    <location>
        <begin position="29"/>
        <end position="126"/>
    </location>
</feature>
<dbReference type="InterPro" id="IPR053978">
    <property type="entry name" value="SO2946-like_C"/>
</dbReference>
<comment type="caution">
    <text evidence="2">The sequence shown here is derived from an EMBL/GenBank/DDBJ whole genome shotgun (WGS) entry which is preliminary data.</text>
</comment>
<dbReference type="EMBL" id="LAZR01058982">
    <property type="protein sequence ID" value="KKK68757.1"/>
    <property type="molecule type" value="Genomic_DNA"/>
</dbReference>
<protein>
    <recommendedName>
        <fullName evidence="1">SO2946-like C-terminal domain-containing protein</fullName>
    </recommendedName>
</protein>
<sequence>ATNRALVTTLAGRPDVISARTLIRSKQPNTHAELDRVLGFLDSALSPTPNNGVFFRADGAANWFAVTRAGGVETATDTGQALDNAWRTFEIRQTGSILVSFLIDGVVVATHQTNIPAADLMLRAGIMDSGAGTAAVNNYLDVDYARVQGDR</sequence>
<feature type="non-terminal residue" evidence="2">
    <location>
        <position position="1"/>
    </location>
</feature>
<accession>A0A0F8XHZ8</accession>
<dbReference type="Gene3D" id="2.60.120.200">
    <property type="match status" value="1"/>
</dbReference>
<dbReference type="AlphaFoldDB" id="A0A0F8XHZ8"/>
<name>A0A0F8XHZ8_9ZZZZ</name>